<dbReference type="AlphaFoldDB" id="A0A0A9A9C9"/>
<protein>
    <submittedName>
        <fullName evidence="1">Uncharacterized protein</fullName>
    </submittedName>
</protein>
<organism evidence="1">
    <name type="scientific">Arundo donax</name>
    <name type="common">Giant reed</name>
    <name type="synonym">Donax arundinaceus</name>
    <dbReference type="NCBI Taxonomy" id="35708"/>
    <lineage>
        <taxon>Eukaryota</taxon>
        <taxon>Viridiplantae</taxon>
        <taxon>Streptophyta</taxon>
        <taxon>Embryophyta</taxon>
        <taxon>Tracheophyta</taxon>
        <taxon>Spermatophyta</taxon>
        <taxon>Magnoliopsida</taxon>
        <taxon>Liliopsida</taxon>
        <taxon>Poales</taxon>
        <taxon>Poaceae</taxon>
        <taxon>PACMAD clade</taxon>
        <taxon>Arundinoideae</taxon>
        <taxon>Arundineae</taxon>
        <taxon>Arundo</taxon>
    </lineage>
</organism>
<dbReference type="EMBL" id="GBRH01254263">
    <property type="protein sequence ID" value="JAD43632.1"/>
    <property type="molecule type" value="Transcribed_RNA"/>
</dbReference>
<proteinExistence type="predicted"/>
<reference evidence="1" key="2">
    <citation type="journal article" date="2015" name="Data Brief">
        <title>Shoot transcriptome of the giant reed, Arundo donax.</title>
        <authorList>
            <person name="Barrero R.A."/>
            <person name="Guerrero F.D."/>
            <person name="Moolhuijzen P."/>
            <person name="Goolsby J.A."/>
            <person name="Tidwell J."/>
            <person name="Bellgard S.E."/>
            <person name="Bellgard M.I."/>
        </authorList>
    </citation>
    <scope>NUCLEOTIDE SEQUENCE</scope>
    <source>
        <tissue evidence="1">Shoot tissue taken approximately 20 cm above the soil surface</tissue>
    </source>
</reference>
<evidence type="ECO:0000313" key="1">
    <source>
        <dbReference type="EMBL" id="JAD43632.1"/>
    </source>
</evidence>
<sequence length="27" mass="3300">MVFIGLLIKVIYWDCQCLKDLNLDQWE</sequence>
<accession>A0A0A9A9C9</accession>
<name>A0A0A9A9C9_ARUDO</name>
<reference evidence="1" key="1">
    <citation type="submission" date="2014-09" db="EMBL/GenBank/DDBJ databases">
        <authorList>
            <person name="Magalhaes I.L.F."/>
            <person name="Oliveira U."/>
            <person name="Santos F.R."/>
            <person name="Vidigal T.H.D.A."/>
            <person name="Brescovit A.D."/>
            <person name="Santos A.J."/>
        </authorList>
    </citation>
    <scope>NUCLEOTIDE SEQUENCE</scope>
    <source>
        <tissue evidence="1">Shoot tissue taken approximately 20 cm above the soil surface</tissue>
    </source>
</reference>